<organism evidence="2 3">
    <name type="scientific">Ameyamaea chiangmaiensis</name>
    <dbReference type="NCBI Taxonomy" id="442969"/>
    <lineage>
        <taxon>Bacteria</taxon>
        <taxon>Pseudomonadati</taxon>
        <taxon>Pseudomonadota</taxon>
        <taxon>Alphaproteobacteria</taxon>
        <taxon>Acetobacterales</taxon>
        <taxon>Acetobacteraceae</taxon>
        <taxon>Ameyamaea</taxon>
    </lineage>
</organism>
<sequence>DACVCFGGCALWLDAARARSGTAGAKVVLDLAFVTLGFVPVAPGPAQMAAAGFVAVALLARPGDGHPALACVSRLALALAPPFPAFAALLVLVGLAASWSGWAVAGLLGGALLAVARSRPVQAPTTGGTAGLAAWGAVVVLCLVGLCALIWMGAKV</sequence>
<keyword evidence="1" id="KW-1133">Transmembrane helix</keyword>
<proteinExistence type="predicted"/>
<dbReference type="Proteomes" id="UP000585665">
    <property type="component" value="Unassembled WGS sequence"/>
</dbReference>
<dbReference type="RefSeq" id="WP_218061630.1">
    <property type="nucleotide sequence ID" value="NZ_JABXXR010000317.1"/>
</dbReference>
<feature type="non-terminal residue" evidence="2">
    <location>
        <position position="1"/>
    </location>
</feature>
<comment type="caution">
    <text evidence="2">The sequence shown here is derived from an EMBL/GenBank/DDBJ whole genome shotgun (WGS) entry which is preliminary data.</text>
</comment>
<evidence type="ECO:0000313" key="2">
    <source>
        <dbReference type="EMBL" id="NVN42193.1"/>
    </source>
</evidence>
<feature type="transmembrane region" description="Helical" evidence="1">
    <location>
        <begin position="99"/>
        <end position="116"/>
    </location>
</feature>
<keyword evidence="1" id="KW-0472">Membrane</keyword>
<feature type="transmembrane region" description="Helical" evidence="1">
    <location>
        <begin position="128"/>
        <end position="154"/>
    </location>
</feature>
<gene>
    <name evidence="2" type="ORF">HUK82_16735</name>
</gene>
<keyword evidence="3" id="KW-1185">Reference proteome</keyword>
<dbReference type="EMBL" id="JABXXR010000317">
    <property type="protein sequence ID" value="NVN42193.1"/>
    <property type="molecule type" value="Genomic_DNA"/>
</dbReference>
<feature type="transmembrane region" description="Helical" evidence="1">
    <location>
        <begin position="72"/>
        <end position="93"/>
    </location>
</feature>
<name>A0A850PHB2_9PROT</name>
<protein>
    <submittedName>
        <fullName evidence="2">Uncharacterized protein</fullName>
    </submittedName>
</protein>
<evidence type="ECO:0000256" key="1">
    <source>
        <dbReference type="SAM" id="Phobius"/>
    </source>
</evidence>
<feature type="transmembrane region" description="Helical" evidence="1">
    <location>
        <begin position="42"/>
        <end position="60"/>
    </location>
</feature>
<dbReference type="AlphaFoldDB" id="A0A850PHB2"/>
<accession>A0A850PHB2</accession>
<evidence type="ECO:0000313" key="3">
    <source>
        <dbReference type="Proteomes" id="UP000585665"/>
    </source>
</evidence>
<reference evidence="2 3" key="1">
    <citation type="submission" date="2020-06" db="EMBL/GenBank/DDBJ databases">
        <title>Description of novel acetic acid bacteria.</title>
        <authorList>
            <person name="Sombolestani A."/>
        </authorList>
    </citation>
    <scope>NUCLEOTIDE SEQUENCE [LARGE SCALE GENOMIC DNA]</scope>
    <source>
        <strain evidence="2 3">LMG 27010</strain>
    </source>
</reference>
<keyword evidence="1" id="KW-0812">Transmembrane</keyword>